<gene>
    <name evidence="2" type="ORF">BGZ70_006322</name>
</gene>
<feature type="region of interest" description="Disordered" evidence="1">
    <location>
        <begin position="1"/>
        <end position="37"/>
    </location>
</feature>
<dbReference type="EMBL" id="JAAAHY010003526">
    <property type="protein sequence ID" value="KAF9940638.1"/>
    <property type="molecule type" value="Genomic_DNA"/>
</dbReference>
<accession>A0A9P6IN42</accession>
<evidence type="ECO:0000313" key="2">
    <source>
        <dbReference type="EMBL" id="KAF9940638.1"/>
    </source>
</evidence>
<dbReference type="Gene3D" id="3.60.10.10">
    <property type="entry name" value="Endonuclease/exonuclease/phosphatase"/>
    <property type="match status" value="1"/>
</dbReference>
<evidence type="ECO:0000256" key="1">
    <source>
        <dbReference type="SAM" id="MobiDB-lite"/>
    </source>
</evidence>
<reference evidence="2" key="1">
    <citation type="journal article" date="2020" name="Fungal Divers.">
        <title>Resolving the Mortierellaceae phylogeny through synthesis of multi-gene phylogenetics and phylogenomics.</title>
        <authorList>
            <person name="Vandepol N."/>
            <person name="Liber J."/>
            <person name="Desiro A."/>
            <person name="Na H."/>
            <person name="Kennedy M."/>
            <person name="Barry K."/>
            <person name="Grigoriev I.V."/>
            <person name="Miller A.N."/>
            <person name="O'Donnell K."/>
            <person name="Stajich J.E."/>
            <person name="Bonito G."/>
        </authorList>
    </citation>
    <scope>NUCLEOTIDE SEQUENCE</scope>
    <source>
        <strain evidence="2">CK1249</strain>
    </source>
</reference>
<sequence length="106" mass="11673">MKTKSNRYAPYPSSSSSSSSTPSSSASPSSAPRSKHQMLTAMLARDFQPRKWIPLGSQGQEFLSVVSYNLLSNTLAQADAKFQSAGIDPNLLDWTERRTRLLHEIA</sequence>
<feature type="non-terminal residue" evidence="2">
    <location>
        <position position="1"/>
    </location>
</feature>
<dbReference type="OrthoDB" id="10393518at2759"/>
<evidence type="ECO:0000313" key="3">
    <source>
        <dbReference type="Proteomes" id="UP000738359"/>
    </source>
</evidence>
<comment type="caution">
    <text evidence="2">The sequence shown here is derived from an EMBL/GenBank/DDBJ whole genome shotgun (WGS) entry which is preliminary data.</text>
</comment>
<feature type="compositionally biased region" description="Low complexity" evidence="1">
    <location>
        <begin position="9"/>
        <end position="32"/>
    </location>
</feature>
<organism evidence="2 3">
    <name type="scientific">Mortierella alpina</name>
    <name type="common">Oleaginous fungus</name>
    <name type="synonym">Mortierella renispora</name>
    <dbReference type="NCBI Taxonomy" id="64518"/>
    <lineage>
        <taxon>Eukaryota</taxon>
        <taxon>Fungi</taxon>
        <taxon>Fungi incertae sedis</taxon>
        <taxon>Mucoromycota</taxon>
        <taxon>Mortierellomycotina</taxon>
        <taxon>Mortierellomycetes</taxon>
        <taxon>Mortierellales</taxon>
        <taxon>Mortierellaceae</taxon>
        <taxon>Mortierella</taxon>
    </lineage>
</organism>
<keyword evidence="3" id="KW-1185">Reference proteome</keyword>
<protein>
    <submittedName>
        <fullName evidence="2">Uncharacterized protein</fullName>
    </submittedName>
</protein>
<dbReference type="Proteomes" id="UP000738359">
    <property type="component" value="Unassembled WGS sequence"/>
</dbReference>
<name>A0A9P6IN42_MORAP</name>
<dbReference type="AlphaFoldDB" id="A0A9P6IN42"/>
<proteinExistence type="predicted"/>
<dbReference type="InterPro" id="IPR036691">
    <property type="entry name" value="Endo/exonu/phosph_ase_sf"/>
</dbReference>